<dbReference type="EMBL" id="QRJE01000031">
    <property type="protein sequence ID" value="RHH08054.1"/>
    <property type="molecule type" value="Genomic_DNA"/>
</dbReference>
<sequence length="80" mass="9195">MAIKQGNEGGQFSNHYPMTESDFSSWRHVSSFCIILYINTFRLKTYEASKIRLKVLNSLCQRKEKGSSLFIGLGEKIMDN</sequence>
<evidence type="ECO:0000313" key="1">
    <source>
        <dbReference type="EMBL" id="RHH08054.1"/>
    </source>
</evidence>
<proteinExistence type="predicted"/>
<evidence type="ECO:0000313" key="2">
    <source>
        <dbReference type="Proteomes" id="UP000266644"/>
    </source>
</evidence>
<dbReference type="AlphaFoldDB" id="A0A0I9RRZ5"/>
<gene>
    <name evidence="1" type="ORF">DW228_17935</name>
</gene>
<accession>A0A0I9RRZ5</accession>
<organism evidence="1 2">
    <name type="scientific">Bacteroides fragilis</name>
    <dbReference type="NCBI Taxonomy" id="817"/>
    <lineage>
        <taxon>Bacteria</taxon>
        <taxon>Pseudomonadati</taxon>
        <taxon>Bacteroidota</taxon>
        <taxon>Bacteroidia</taxon>
        <taxon>Bacteroidales</taxon>
        <taxon>Bacteroidaceae</taxon>
        <taxon>Bacteroides</taxon>
    </lineage>
</organism>
<protein>
    <submittedName>
        <fullName evidence="1">Uncharacterized protein</fullName>
    </submittedName>
</protein>
<name>A0A0I9RRZ5_BACFG</name>
<dbReference type="Proteomes" id="UP000266644">
    <property type="component" value="Unassembled WGS sequence"/>
</dbReference>
<comment type="caution">
    <text evidence="1">The sequence shown here is derived from an EMBL/GenBank/DDBJ whole genome shotgun (WGS) entry which is preliminary data.</text>
</comment>
<reference evidence="1 2" key="1">
    <citation type="submission" date="2018-08" db="EMBL/GenBank/DDBJ databases">
        <title>A genome reference for cultivated species of the human gut microbiota.</title>
        <authorList>
            <person name="Zou Y."/>
            <person name="Xue W."/>
            <person name="Luo G."/>
        </authorList>
    </citation>
    <scope>NUCLEOTIDE SEQUENCE [LARGE SCALE GENOMIC DNA]</scope>
    <source>
        <strain evidence="1 2">AM18-6</strain>
    </source>
</reference>